<accession>A0ACB7TRN0</accession>
<protein>
    <submittedName>
        <fullName evidence="1">Uncharacterized protein</fullName>
    </submittedName>
</protein>
<evidence type="ECO:0000313" key="1">
    <source>
        <dbReference type="EMBL" id="KAH6947529.1"/>
    </source>
</evidence>
<reference evidence="1" key="1">
    <citation type="submission" date="2020-05" db="EMBL/GenBank/DDBJ databases">
        <title>Large-scale comparative analyses of tick genomes elucidate their genetic diversity and vector capacities.</title>
        <authorList>
            <person name="Jia N."/>
            <person name="Wang J."/>
            <person name="Shi W."/>
            <person name="Du L."/>
            <person name="Sun Y."/>
            <person name="Zhan W."/>
            <person name="Jiang J."/>
            <person name="Wang Q."/>
            <person name="Zhang B."/>
            <person name="Ji P."/>
            <person name="Sakyi L.B."/>
            <person name="Cui X."/>
            <person name="Yuan T."/>
            <person name="Jiang B."/>
            <person name="Yang W."/>
            <person name="Lam T.T.-Y."/>
            <person name="Chang Q."/>
            <person name="Ding S."/>
            <person name="Wang X."/>
            <person name="Zhu J."/>
            <person name="Ruan X."/>
            <person name="Zhao L."/>
            <person name="Wei J."/>
            <person name="Que T."/>
            <person name="Du C."/>
            <person name="Cheng J."/>
            <person name="Dai P."/>
            <person name="Han X."/>
            <person name="Huang E."/>
            <person name="Gao Y."/>
            <person name="Liu J."/>
            <person name="Shao H."/>
            <person name="Ye R."/>
            <person name="Li L."/>
            <person name="Wei W."/>
            <person name="Wang X."/>
            <person name="Wang C."/>
            <person name="Yang T."/>
            <person name="Huo Q."/>
            <person name="Li W."/>
            <person name="Guo W."/>
            <person name="Chen H."/>
            <person name="Zhou L."/>
            <person name="Ni X."/>
            <person name="Tian J."/>
            <person name="Zhou Y."/>
            <person name="Sheng Y."/>
            <person name="Liu T."/>
            <person name="Pan Y."/>
            <person name="Xia L."/>
            <person name="Li J."/>
            <person name="Zhao F."/>
            <person name="Cao W."/>
        </authorList>
    </citation>
    <scope>NUCLEOTIDE SEQUENCE</scope>
    <source>
        <strain evidence="1">Hyas-2018</strain>
    </source>
</reference>
<sequence length="244" mass="26959">MSPLTTGLRSAQRASPRCRSTCHRFGRRILQPGLRTLRPSTLRRVTPQQVKFYHAVFALSTEVVAEFYDVVDAPHETTPCDHHKTTVLHRTSVSVRRRLPQFPNEEQLGDWRPPRNASHFKTTKTGRLHVRAEDGNAPFRGNYAKGAAVAAQSRAGPGTPAHLFSPFLHVGSNSEDARSGGRASHVVASSPDFSLPLVADSPRCAGGSDPAREPSARTGREPTERCVERAFRTALRRKRAMLLK</sequence>
<keyword evidence="2" id="KW-1185">Reference proteome</keyword>
<dbReference type="Proteomes" id="UP000821845">
    <property type="component" value="Chromosome 1"/>
</dbReference>
<gene>
    <name evidence="1" type="ORF">HPB50_019635</name>
</gene>
<dbReference type="EMBL" id="CM023481">
    <property type="protein sequence ID" value="KAH6947529.1"/>
    <property type="molecule type" value="Genomic_DNA"/>
</dbReference>
<name>A0ACB7TRN0_HYAAI</name>
<comment type="caution">
    <text evidence="1">The sequence shown here is derived from an EMBL/GenBank/DDBJ whole genome shotgun (WGS) entry which is preliminary data.</text>
</comment>
<organism evidence="1 2">
    <name type="scientific">Hyalomma asiaticum</name>
    <name type="common">Tick</name>
    <dbReference type="NCBI Taxonomy" id="266040"/>
    <lineage>
        <taxon>Eukaryota</taxon>
        <taxon>Metazoa</taxon>
        <taxon>Ecdysozoa</taxon>
        <taxon>Arthropoda</taxon>
        <taxon>Chelicerata</taxon>
        <taxon>Arachnida</taxon>
        <taxon>Acari</taxon>
        <taxon>Parasitiformes</taxon>
        <taxon>Ixodida</taxon>
        <taxon>Ixodoidea</taxon>
        <taxon>Ixodidae</taxon>
        <taxon>Hyalomminae</taxon>
        <taxon>Hyalomma</taxon>
    </lineage>
</organism>
<proteinExistence type="predicted"/>
<evidence type="ECO:0000313" key="2">
    <source>
        <dbReference type="Proteomes" id="UP000821845"/>
    </source>
</evidence>